<gene>
    <name evidence="2" type="ORF">Mth01_43120</name>
</gene>
<evidence type="ECO:0000259" key="1">
    <source>
        <dbReference type="Pfam" id="PF01636"/>
    </source>
</evidence>
<evidence type="ECO:0000313" key="3">
    <source>
        <dbReference type="Proteomes" id="UP000610966"/>
    </source>
</evidence>
<dbReference type="AlphaFoldDB" id="A0A8J3RC97"/>
<proteinExistence type="predicted"/>
<dbReference type="RefSeq" id="WP_204017724.1">
    <property type="nucleotide sequence ID" value="NZ_BOOG01000044.1"/>
</dbReference>
<comment type="caution">
    <text evidence="2">The sequence shown here is derived from an EMBL/GenBank/DDBJ whole genome shotgun (WGS) entry which is preliminary data.</text>
</comment>
<dbReference type="SUPFAM" id="SSF56112">
    <property type="entry name" value="Protein kinase-like (PK-like)"/>
    <property type="match status" value="1"/>
</dbReference>
<accession>A0A8J3RC97</accession>
<feature type="domain" description="Aminoglycoside phosphotransferase" evidence="1">
    <location>
        <begin position="117"/>
        <end position="164"/>
    </location>
</feature>
<evidence type="ECO:0000313" key="2">
    <source>
        <dbReference type="EMBL" id="GIH72059.1"/>
    </source>
</evidence>
<dbReference type="Proteomes" id="UP000610966">
    <property type="component" value="Unassembled WGS sequence"/>
</dbReference>
<dbReference type="InterPro" id="IPR002575">
    <property type="entry name" value="Aminoglycoside_PTrfase"/>
</dbReference>
<keyword evidence="3" id="KW-1185">Reference proteome</keyword>
<reference evidence="2" key="1">
    <citation type="submission" date="2021-01" db="EMBL/GenBank/DDBJ databases">
        <title>Whole genome shotgun sequence of Sphaerimonospora thailandensis NBRC 107569.</title>
        <authorList>
            <person name="Komaki H."/>
            <person name="Tamura T."/>
        </authorList>
    </citation>
    <scope>NUCLEOTIDE SEQUENCE</scope>
    <source>
        <strain evidence="2">NBRC 107569</strain>
    </source>
</reference>
<dbReference type="EMBL" id="BOOG01000044">
    <property type="protein sequence ID" value="GIH72059.1"/>
    <property type="molecule type" value="Genomic_DNA"/>
</dbReference>
<organism evidence="2 3">
    <name type="scientific">Sphaerimonospora thailandensis</name>
    <dbReference type="NCBI Taxonomy" id="795644"/>
    <lineage>
        <taxon>Bacteria</taxon>
        <taxon>Bacillati</taxon>
        <taxon>Actinomycetota</taxon>
        <taxon>Actinomycetes</taxon>
        <taxon>Streptosporangiales</taxon>
        <taxon>Streptosporangiaceae</taxon>
        <taxon>Sphaerimonospora</taxon>
    </lineage>
</organism>
<protein>
    <recommendedName>
        <fullName evidence="1">Aminoglycoside phosphotransferase domain-containing protein</fullName>
    </recommendedName>
</protein>
<name>A0A8J3RC97_9ACTN</name>
<dbReference type="Pfam" id="PF01636">
    <property type="entry name" value="APH"/>
    <property type="match status" value="1"/>
</dbReference>
<dbReference type="InterPro" id="IPR011009">
    <property type="entry name" value="Kinase-like_dom_sf"/>
</dbReference>
<sequence>MTDELRGGYHSAPVRHGDTVVRAAGAWSPNVQALLRHFERVGFTQAPKFLSTDDATETLSYITGQPGTYPLNEQQRSDEALTQVARTIRAMHDATTGFVSPEPGNWQYRTTIPADVDCIGHNDLGPYNVVYDGARVAAIIDWDFAGPSNRIWDLCYAAHRFVPLSAPRSTKAFGWDLVPDQAARLRLFADAYGRGVTPAELLDLLIVRLSSIAAYIETKIRLGDPWFDRQRDERHTDAYREDIQYILANREHLLGSG</sequence>
<dbReference type="Gene3D" id="3.90.1200.10">
    <property type="match status" value="1"/>
</dbReference>